<gene>
    <name evidence="2" type="ORF">Acr_20g0003610</name>
</gene>
<name>A0A7J0GCN6_9ERIC</name>
<protein>
    <recommendedName>
        <fullName evidence="4">Transmembrane protein</fullName>
    </recommendedName>
</protein>
<dbReference type="AlphaFoldDB" id="A0A7J0GCN6"/>
<feature type="transmembrane region" description="Helical" evidence="1">
    <location>
        <begin position="64"/>
        <end position="85"/>
    </location>
</feature>
<keyword evidence="1" id="KW-0472">Membrane</keyword>
<accession>A0A7J0GCN6</accession>
<sequence>MYLVVGIGHRSGFGLESNTELVVPNLDGSSWSLSAVWAVVGDASVRGLNFGGLFLVRSLSLPPFLSLVVVVVVVVVVVDVGGFWVDGLWFRCRWCGGGTLGGGGVEFWVLV</sequence>
<evidence type="ECO:0000256" key="1">
    <source>
        <dbReference type="SAM" id="Phobius"/>
    </source>
</evidence>
<evidence type="ECO:0008006" key="4">
    <source>
        <dbReference type="Google" id="ProtNLM"/>
    </source>
</evidence>
<reference evidence="2 3" key="1">
    <citation type="submission" date="2019-07" db="EMBL/GenBank/DDBJ databases">
        <title>De Novo Assembly of kiwifruit Actinidia rufa.</title>
        <authorList>
            <person name="Sugita-Konishi S."/>
            <person name="Sato K."/>
            <person name="Mori E."/>
            <person name="Abe Y."/>
            <person name="Kisaki G."/>
            <person name="Hamano K."/>
            <person name="Suezawa K."/>
            <person name="Otani M."/>
            <person name="Fukuda T."/>
            <person name="Manabe T."/>
            <person name="Gomi K."/>
            <person name="Tabuchi M."/>
            <person name="Akimitsu K."/>
            <person name="Kataoka I."/>
        </authorList>
    </citation>
    <scope>NUCLEOTIDE SEQUENCE [LARGE SCALE GENOMIC DNA]</scope>
    <source>
        <strain evidence="3">cv. Fuchu</strain>
    </source>
</reference>
<dbReference type="EMBL" id="BJWL01000020">
    <property type="protein sequence ID" value="GFZ08553.1"/>
    <property type="molecule type" value="Genomic_DNA"/>
</dbReference>
<evidence type="ECO:0000313" key="2">
    <source>
        <dbReference type="EMBL" id="GFZ08553.1"/>
    </source>
</evidence>
<organism evidence="2 3">
    <name type="scientific">Actinidia rufa</name>
    <dbReference type="NCBI Taxonomy" id="165716"/>
    <lineage>
        <taxon>Eukaryota</taxon>
        <taxon>Viridiplantae</taxon>
        <taxon>Streptophyta</taxon>
        <taxon>Embryophyta</taxon>
        <taxon>Tracheophyta</taxon>
        <taxon>Spermatophyta</taxon>
        <taxon>Magnoliopsida</taxon>
        <taxon>eudicotyledons</taxon>
        <taxon>Gunneridae</taxon>
        <taxon>Pentapetalae</taxon>
        <taxon>asterids</taxon>
        <taxon>Ericales</taxon>
        <taxon>Actinidiaceae</taxon>
        <taxon>Actinidia</taxon>
    </lineage>
</organism>
<dbReference type="Proteomes" id="UP000585474">
    <property type="component" value="Unassembled WGS sequence"/>
</dbReference>
<keyword evidence="1" id="KW-0812">Transmembrane</keyword>
<keyword evidence="1" id="KW-1133">Transmembrane helix</keyword>
<comment type="caution">
    <text evidence="2">The sequence shown here is derived from an EMBL/GenBank/DDBJ whole genome shotgun (WGS) entry which is preliminary data.</text>
</comment>
<keyword evidence="3" id="KW-1185">Reference proteome</keyword>
<proteinExistence type="predicted"/>
<evidence type="ECO:0000313" key="3">
    <source>
        <dbReference type="Proteomes" id="UP000585474"/>
    </source>
</evidence>